<reference evidence="2 3" key="1">
    <citation type="journal article" date="2020" name="Biotechnol. Biofuels">
        <title>New insights from the biogas microbiome by comprehensive genome-resolved metagenomics of nearly 1600 species originating from multiple anaerobic digesters.</title>
        <authorList>
            <person name="Campanaro S."/>
            <person name="Treu L."/>
            <person name="Rodriguez-R L.M."/>
            <person name="Kovalovszki A."/>
            <person name="Ziels R.M."/>
            <person name="Maus I."/>
            <person name="Zhu X."/>
            <person name="Kougias P.G."/>
            <person name="Basile A."/>
            <person name="Luo G."/>
            <person name="Schluter A."/>
            <person name="Konstantinidis K.T."/>
            <person name="Angelidaki I."/>
        </authorList>
    </citation>
    <scope>NUCLEOTIDE SEQUENCE [LARGE SCALE GENOMIC DNA]</scope>
    <source>
        <strain evidence="2">AS22ysBPME_79</strain>
    </source>
</reference>
<evidence type="ECO:0000313" key="2">
    <source>
        <dbReference type="EMBL" id="NMA44838.1"/>
    </source>
</evidence>
<evidence type="ECO:0000313" key="3">
    <source>
        <dbReference type="Proteomes" id="UP000526302"/>
    </source>
</evidence>
<organism evidence="2 3">
    <name type="scientific">Candidatus Iainarchaeum sp</name>
    <dbReference type="NCBI Taxonomy" id="3101447"/>
    <lineage>
        <taxon>Archaea</taxon>
        <taxon>Candidatus Iainarchaeota</taxon>
        <taxon>Candidatus Iainarchaeia</taxon>
        <taxon>Candidatus Iainarchaeales</taxon>
        <taxon>Candidatus Iainarchaeaceae</taxon>
        <taxon>Candidatus Iainarchaeum</taxon>
    </lineage>
</organism>
<protein>
    <submittedName>
        <fullName evidence="2">Uncharacterized protein</fullName>
    </submittedName>
</protein>
<keyword evidence="1" id="KW-0812">Transmembrane</keyword>
<name>A0A7K4C020_9ARCH</name>
<feature type="transmembrane region" description="Helical" evidence="1">
    <location>
        <begin position="12"/>
        <end position="37"/>
    </location>
</feature>
<accession>A0A7K4C020</accession>
<comment type="caution">
    <text evidence="2">The sequence shown here is derived from an EMBL/GenBank/DDBJ whole genome shotgun (WGS) entry which is preliminary data.</text>
</comment>
<gene>
    <name evidence="2" type="ORF">GX950_03455</name>
</gene>
<sequence>MINSKGQAFSVFELLIAAIVAVTILFVLLPIIGGIIMPSGKALDEISKTITSNSNGLQTTQAFTFEPRETIRASMLASKGGIDECAIFFDTSKFEGGSGNKLVAQVNMDTPDGGMSCTSKVINQINSPVRAKATIICAVSPAELGAMIKDAQFNEIEVPWGEDSFANDYSKVCVVILRNA</sequence>
<evidence type="ECO:0000256" key="1">
    <source>
        <dbReference type="SAM" id="Phobius"/>
    </source>
</evidence>
<keyword evidence="1" id="KW-1133">Transmembrane helix</keyword>
<dbReference type="AlphaFoldDB" id="A0A7K4C020"/>
<proteinExistence type="predicted"/>
<dbReference type="EMBL" id="JAAZKV010000028">
    <property type="protein sequence ID" value="NMA44838.1"/>
    <property type="molecule type" value="Genomic_DNA"/>
</dbReference>
<dbReference type="Proteomes" id="UP000526302">
    <property type="component" value="Unassembled WGS sequence"/>
</dbReference>
<keyword evidence="1" id="KW-0472">Membrane</keyword>